<keyword evidence="1" id="KW-1133">Transmembrane helix</keyword>
<dbReference type="Proteomes" id="UP000054359">
    <property type="component" value="Unassembled WGS sequence"/>
</dbReference>
<dbReference type="AlphaFoldDB" id="A0A087USF8"/>
<evidence type="ECO:0000256" key="1">
    <source>
        <dbReference type="SAM" id="Phobius"/>
    </source>
</evidence>
<evidence type="ECO:0000313" key="2">
    <source>
        <dbReference type="EMBL" id="KFM80297.1"/>
    </source>
</evidence>
<accession>A0A087USF8</accession>
<evidence type="ECO:0008006" key="4">
    <source>
        <dbReference type="Google" id="ProtNLM"/>
    </source>
</evidence>
<reference evidence="2 3" key="1">
    <citation type="submission" date="2013-11" db="EMBL/GenBank/DDBJ databases">
        <title>Genome sequencing of Stegodyphus mimosarum.</title>
        <authorList>
            <person name="Bechsgaard J."/>
        </authorList>
    </citation>
    <scope>NUCLEOTIDE SEQUENCE [LARGE SCALE GENOMIC DNA]</scope>
</reference>
<feature type="non-terminal residue" evidence="2">
    <location>
        <position position="195"/>
    </location>
</feature>
<proteinExistence type="predicted"/>
<keyword evidence="3" id="KW-1185">Reference proteome</keyword>
<organism evidence="2 3">
    <name type="scientific">Stegodyphus mimosarum</name>
    <name type="common">African social velvet spider</name>
    <dbReference type="NCBI Taxonomy" id="407821"/>
    <lineage>
        <taxon>Eukaryota</taxon>
        <taxon>Metazoa</taxon>
        <taxon>Ecdysozoa</taxon>
        <taxon>Arthropoda</taxon>
        <taxon>Chelicerata</taxon>
        <taxon>Arachnida</taxon>
        <taxon>Araneae</taxon>
        <taxon>Araneomorphae</taxon>
        <taxon>Entelegynae</taxon>
        <taxon>Eresoidea</taxon>
        <taxon>Eresidae</taxon>
        <taxon>Stegodyphus</taxon>
    </lineage>
</organism>
<keyword evidence="1" id="KW-0472">Membrane</keyword>
<keyword evidence="1" id="KW-0812">Transmembrane</keyword>
<name>A0A087USF8_STEMI</name>
<protein>
    <recommendedName>
        <fullName evidence="4">Ionotropic glutamate receptor C-terminal domain-containing protein</fullName>
    </recommendedName>
</protein>
<feature type="transmembrane region" description="Helical" evidence="1">
    <location>
        <begin position="159"/>
        <end position="179"/>
    </location>
</feature>
<dbReference type="OrthoDB" id="6418026at2759"/>
<evidence type="ECO:0000313" key="3">
    <source>
        <dbReference type="Proteomes" id="UP000054359"/>
    </source>
</evidence>
<dbReference type="OMA" id="EKYFYPF"/>
<dbReference type="EMBL" id="KK121351">
    <property type="protein sequence ID" value="KFM80297.1"/>
    <property type="molecule type" value="Genomic_DNA"/>
</dbReference>
<sequence>MMDFVKRKNTVGIAPVEIMLQDILANSSIPVYEKAWKKIGPNLLPAKDVFQPQVLLDVEAGKYCIFHGHLILKNVLRGFFQKRTTCNFHLSEKYFYPFSLPIIMSNKLPRSFHEEFNTRFTRLVDADISGKWLKADQQIASLCTSYSENDLSALGLQHIYGVLLLWAAGLFISFIALICEIMHKRQEGKLQNKLS</sequence>
<gene>
    <name evidence="2" type="ORF">X975_23516</name>
</gene>